<reference evidence="2 3" key="1">
    <citation type="journal article" date="2022" name="bioRxiv">
        <title>Genomics of Preaxostyla Flagellates Illuminates Evolutionary Transitions and the Path Towards Mitochondrial Loss.</title>
        <authorList>
            <person name="Novak L.V.F."/>
            <person name="Treitli S.C."/>
            <person name="Pyrih J."/>
            <person name="Halakuc P."/>
            <person name="Pipaliya S.V."/>
            <person name="Vacek V."/>
            <person name="Brzon O."/>
            <person name="Soukal P."/>
            <person name="Eme L."/>
            <person name="Dacks J.B."/>
            <person name="Karnkowska A."/>
            <person name="Elias M."/>
            <person name="Hampl V."/>
        </authorList>
    </citation>
    <scope>NUCLEOTIDE SEQUENCE [LARGE SCALE GENOMIC DNA]</scope>
    <source>
        <strain evidence="2">NAU3</strain>
        <tissue evidence="2">Gut</tissue>
    </source>
</reference>
<proteinExistence type="predicted"/>
<accession>A0ABQ9Y3B8</accession>
<evidence type="ECO:0000313" key="2">
    <source>
        <dbReference type="EMBL" id="KAK2958193.1"/>
    </source>
</evidence>
<protein>
    <submittedName>
        <fullName evidence="2">Uncharacterized protein</fullName>
    </submittedName>
</protein>
<gene>
    <name evidence="2" type="ORF">BLNAU_6897</name>
</gene>
<feature type="region of interest" description="Disordered" evidence="1">
    <location>
        <begin position="171"/>
        <end position="193"/>
    </location>
</feature>
<dbReference type="Proteomes" id="UP001281761">
    <property type="component" value="Unassembled WGS sequence"/>
</dbReference>
<feature type="region of interest" description="Disordered" evidence="1">
    <location>
        <begin position="86"/>
        <end position="140"/>
    </location>
</feature>
<sequence length="844" mass="97172">MDSSARTDLAFDVLFLSLLSIVSDEEFHKPARHLLARMFQISESELERLLLEREVRRGDLEMEWLGERKQKEDTLSFAEGVWTLLGRRETEEERDEDPNEADQDDENEEQIEQETEEKEQEPESVEYPRTVSIDKPHENPSTPTVLLHRVACLLISALFSTECDCLPSNDKPTASTDKTHNDPDSTNDSVSEPHYRTLSESHLFRICLKLTGWFQTTFEKWRTGSVFTKTVRMDVESAVSLVFLLLPHADLSSQCFLVNLLRTFSHFTEMVPHVITPDLVRKVALFFARLSPSLPNELVRSVEYGVRWMMAGKWPAQYGPFFEEAAELCKPILADLLGRLESDVEGRREIAAQIWVIMSSNDQHLLYDSNPLDVLLSVLSSTADDETAFFLLRACTKTVTEMKLWFGSPLTILLQHSTSILRFGKRIDDQQAVDEARNLFLQILSQMNERHQHDNDANNMIAELSKLLVMEFGEIVERVLQIREQSDHIFEREDDLLSLLSFLGSSFEKAYQLFDIDFSPLSLSLIPAVTPSHTFLQNVKDFIWVSGHPHNQNALTSFDPSNLFRFIQISPSFPTEQSVFEDVVNSKLIRVESIIRFGKHHEKAKDRGIEFVKRRLFKSVNSALRVKMAFECAIRLPRLLHKSQHFLRAKQTQIEHSEETNWQDELFDRASKVFSTLNLDLITSIPQRIRPSFFKDIDFINWALTGGNRRDSLNHSSEDDSSQSEPCLSFFENLQFAVMWMLNGMIEFPFSSPASWFNFDTPILWKMMIHSILFSPSFHPSIEQTAIQMRVCLSEEGVEDMMGAVECLLDNSFRIKFWPATSLPVKTVDSSSDEICEDWMSLFG</sequence>
<evidence type="ECO:0000313" key="3">
    <source>
        <dbReference type="Proteomes" id="UP001281761"/>
    </source>
</evidence>
<comment type="caution">
    <text evidence="2">The sequence shown here is derived from an EMBL/GenBank/DDBJ whole genome shotgun (WGS) entry which is preliminary data.</text>
</comment>
<feature type="compositionally biased region" description="Acidic residues" evidence="1">
    <location>
        <begin position="92"/>
        <end position="124"/>
    </location>
</feature>
<organism evidence="2 3">
    <name type="scientific">Blattamonas nauphoetae</name>
    <dbReference type="NCBI Taxonomy" id="2049346"/>
    <lineage>
        <taxon>Eukaryota</taxon>
        <taxon>Metamonada</taxon>
        <taxon>Preaxostyla</taxon>
        <taxon>Oxymonadida</taxon>
        <taxon>Blattamonas</taxon>
    </lineage>
</organism>
<keyword evidence="3" id="KW-1185">Reference proteome</keyword>
<dbReference type="EMBL" id="JARBJD010000040">
    <property type="protein sequence ID" value="KAK2958193.1"/>
    <property type="molecule type" value="Genomic_DNA"/>
</dbReference>
<name>A0ABQ9Y3B8_9EUKA</name>
<evidence type="ECO:0000256" key="1">
    <source>
        <dbReference type="SAM" id="MobiDB-lite"/>
    </source>
</evidence>